<dbReference type="EMBL" id="FNDZ01000011">
    <property type="protein sequence ID" value="SDJ26512.1"/>
    <property type="molecule type" value="Genomic_DNA"/>
</dbReference>
<sequence>MKHLVMLAGMYYPHSSATGKCANQYVSLLGENYKIDVVFIQSGFTKYNGHIDQGQTLYSLSNWRLRIEDWLIKHEKNSKNRVLKRMCIKGIIVLKAIGRVQSLLLFPNNLRWFYKSSFRTLCSIHKREPIDLIFTVNSPFAAHLAGRDFKKKYPNVKWITYTADPFHVRYRNRSNFVSNLKYQKAINAEIQVLDEADVNFLSEEVYANCEELYELIKDKTFSLPYLLPNNYRKRSDLLFDSTKVNLVYAGRFYKDIRNPEYLLKSFLKTKNENLVMHLYASSDCETLINHYVKQSGGRIVRHDLVKPDEIEVVLNSADILLNVGNSIPEFKPSKTFEYISTCKPIINFYHNGCYDEVLDKYPLILQINTEDDEKLSAESIEEFSQKSKNSYIDKKLIDELYLKHSDDYIKGLLLTAIEKH</sequence>
<name>A0A1G8SBB5_9CLOT</name>
<evidence type="ECO:0000313" key="1">
    <source>
        <dbReference type="EMBL" id="SDJ26512.1"/>
    </source>
</evidence>
<protein>
    <submittedName>
        <fullName evidence="1">Uncharacterized protein</fullName>
    </submittedName>
</protein>
<gene>
    <name evidence="1" type="ORF">SAMN05421804_11124</name>
</gene>
<dbReference type="Gene3D" id="3.40.50.2000">
    <property type="entry name" value="Glycogen Phosphorylase B"/>
    <property type="match status" value="1"/>
</dbReference>
<evidence type="ECO:0000313" key="2">
    <source>
        <dbReference type="Proteomes" id="UP000183255"/>
    </source>
</evidence>
<dbReference type="AlphaFoldDB" id="A0A1G8SBB5"/>
<dbReference type="SUPFAM" id="SSF53756">
    <property type="entry name" value="UDP-Glycosyltransferase/glycogen phosphorylase"/>
    <property type="match status" value="1"/>
</dbReference>
<dbReference type="RefSeq" id="WP_031577617.1">
    <property type="nucleotide sequence ID" value="NZ_FNDZ01000011.1"/>
</dbReference>
<proteinExistence type="predicted"/>
<reference evidence="1 2" key="1">
    <citation type="submission" date="2016-10" db="EMBL/GenBank/DDBJ databases">
        <authorList>
            <person name="de Groot N.N."/>
        </authorList>
    </citation>
    <scope>NUCLEOTIDE SEQUENCE [LARGE SCALE GENOMIC DNA]</scope>
    <source>
        <strain evidence="1 2">CGMCC 1.5058</strain>
    </source>
</reference>
<accession>A0A1G8SBB5</accession>
<organism evidence="1 2">
    <name type="scientific">Proteiniclasticum ruminis</name>
    <dbReference type="NCBI Taxonomy" id="398199"/>
    <lineage>
        <taxon>Bacteria</taxon>
        <taxon>Bacillati</taxon>
        <taxon>Bacillota</taxon>
        <taxon>Clostridia</taxon>
        <taxon>Eubacteriales</taxon>
        <taxon>Clostridiaceae</taxon>
        <taxon>Proteiniclasticum</taxon>
    </lineage>
</organism>
<dbReference type="Proteomes" id="UP000183255">
    <property type="component" value="Unassembled WGS sequence"/>
</dbReference>